<sequence>MPTTATSIVNASQCVGGQAAVASDGVFYAYINNIADDNTWRYTLIFASRDVADQWWRAVSTSNVALLQTNIQRITPQFYTHDPRQWNIYLFFTDPRVATVADQFRGKFFMVLENDRVGRGISIIPPQTVVDYTSGNWFTIRSRSNPNHYWFYDESQGFIVSSSTNRTSFQINAPDVAVGTVMIGTDDITIRAPNQGYVNPGVASATGGNSLQVAGASSQVAFRYKFSDLKRGLFSASGTVITYVHGGAGAGSGWEIWQ</sequence>
<organism evidence="1 2">
    <name type="scientific">Hypholoma sublateritium (strain FD-334 SS-4)</name>
    <dbReference type="NCBI Taxonomy" id="945553"/>
    <lineage>
        <taxon>Eukaryota</taxon>
        <taxon>Fungi</taxon>
        <taxon>Dikarya</taxon>
        <taxon>Basidiomycota</taxon>
        <taxon>Agaricomycotina</taxon>
        <taxon>Agaricomycetes</taxon>
        <taxon>Agaricomycetidae</taxon>
        <taxon>Agaricales</taxon>
        <taxon>Agaricineae</taxon>
        <taxon>Strophariaceae</taxon>
        <taxon>Hypholoma</taxon>
    </lineage>
</organism>
<keyword evidence="2" id="KW-1185">Reference proteome</keyword>
<dbReference type="AlphaFoldDB" id="A0A0D2PPN3"/>
<dbReference type="EMBL" id="KN817554">
    <property type="protein sequence ID" value="KJA21865.1"/>
    <property type="molecule type" value="Genomic_DNA"/>
</dbReference>
<dbReference type="OrthoDB" id="5364171at2759"/>
<name>A0A0D2PPN3_HYPSF</name>
<reference evidence="2" key="1">
    <citation type="submission" date="2014-04" db="EMBL/GenBank/DDBJ databases">
        <title>Evolutionary Origins and Diversification of the Mycorrhizal Mutualists.</title>
        <authorList>
            <consortium name="DOE Joint Genome Institute"/>
            <consortium name="Mycorrhizal Genomics Consortium"/>
            <person name="Kohler A."/>
            <person name="Kuo A."/>
            <person name="Nagy L.G."/>
            <person name="Floudas D."/>
            <person name="Copeland A."/>
            <person name="Barry K.W."/>
            <person name="Cichocki N."/>
            <person name="Veneault-Fourrey C."/>
            <person name="LaButti K."/>
            <person name="Lindquist E.A."/>
            <person name="Lipzen A."/>
            <person name="Lundell T."/>
            <person name="Morin E."/>
            <person name="Murat C."/>
            <person name="Riley R."/>
            <person name="Ohm R."/>
            <person name="Sun H."/>
            <person name="Tunlid A."/>
            <person name="Henrissat B."/>
            <person name="Grigoriev I.V."/>
            <person name="Hibbett D.S."/>
            <person name="Martin F."/>
        </authorList>
    </citation>
    <scope>NUCLEOTIDE SEQUENCE [LARGE SCALE GENOMIC DNA]</scope>
    <source>
        <strain evidence="2">FD-334 SS-4</strain>
    </source>
</reference>
<evidence type="ECO:0000313" key="2">
    <source>
        <dbReference type="Proteomes" id="UP000054270"/>
    </source>
</evidence>
<protein>
    <submittedName>
        <fullName evidence="1">Uncharacterized protein</fullName>
    </submittedName>
</protein>
<accession>A0A0D2PPN3</accession>
<dbReference type="Proteomes" id="UP000054270">
    <property type="component" value="Unassembled WGS sequence"/>
</dbReference>
<proteinExistence type="predicted"/>
<gene>
    <name evidence="1" type="ORF">HYPSUDRAFT_41500</name>
</gene>
<evidence type="ECO:0000313" key="1">
    <source>
        <dbReference type="EMBL" id="KJA21865.1"/>
    </source>
</evidence>
<dbReference type="OMA" id="FMVLEND"/>